<feature type="transmembrane region" description="Helical" evidence="1">
    <location>
        <begin position="140"/>
        <end position="160"/>
    </location>
</feature>
<evidence type="ECO:0000313" key="2">
    <source>
        <dbReference type="EMBL" id="HJC43609.1"/>
    </source>
</evidence>
<feature type="transmembrane region" description="Helical" evidence="1">
    <location>
        <begin position="108"/>
        <end position="128"/>
    </location>
</feature>
<keyword evidence="1" id="KW-0472">Membrane</keyword>
<sequence>MHVKAKTVALGGLLLALTVVFMALGSIIETSTLFLLAAASFFVGIVVREFGLKTGGAFYLAAVLLGAVTAPNKFYVLTFAAMGVYIWGIEAVWRWLERHPEMTQRYKVFWIAKYVIFNIVYIPVVLIFRELLFGQTVSDGIMAAVIAGGQIGLFIYDRAYDYVQVHMWGKMRGRFL</sequence>
<accession>A0A9D2P4X9</accession>
<dbReference type="Proteomes" id="UP000823895">
    <property type="component" value="Unassembled WGS sequence"/>
</dbReference>
<feature type="transmembrane region" description="Helical" evidence="1">
    <location>
        <begin position="74"/>
        <end position="96"/>
    </location>
</feature>
<reference evidence="2" key="2">
    <citation type="submission" date="2021-04" db="EMBL/GenBank/DDBJ databases">
        <authorList>
            <person name="Gilroy R."/>
        </authorList>
    </citation>
    <scope>NUCLEOTIDE SEQUENCE</scope>
    <source>
        <strain evidence="2">CHK165-2605</strain>
    </source>
</reference>
<dbReference type="AlphaFoldDB" id="A0A9D2P4X9"/>
<keyword evidence="1" id="KW-1133">Transmembrane helix</keyword>
<comment type="caution">
    <text evidence="2">The sequence shown here is derived from an EMBL/GenBank/DDBJ whole genome shotgun (WGS) entry which is preliminary data.</text>
</comment>
<feature type="transmembrane region" description="Helical" evidence="1">
    <location>
        <begin position="12"/>
        <end position="38"/>
    </location>
</feature>
<name>A0A9D2P4X9_9FIRM</name>
<evidence type="ECO:0000313" key="3">
    <source>
        <dbReference type="Proteomes" id="UP000823895"/>
    </source>
</evidence>
<proteinExistence type="predicted"/>
<protein>
    <submittedName>
        <fullName evidence="2">Uncharacterized protein</fullName>
    </submittedName>
</protein>
<reference evidence="2" key="1">
    <citation type="journal article" date="2021" name="PeerJ">
        <title>Extensive microbial diversity within the chicken gut microbiome revealed by metagenomics and culture.</title>
        <authorList>
            <person name="Gilroy R."/>
            <person name="Ravi A."/>
            <person name="Getino M."/>
            <person name="Pursley I."/>
            <person name="Horton D.L."/>
            <person name="Alikhan N.F."/>
            <person name="Baker D."/>
            <person name="Gharbi K."/>
            <person name="Hall N."/>
            <person name="Watson M."/>
            <person name="Adriaenssens E.M."/>
            <person name="Foster-Nyarko E."/>
            <person name="Jarju S."/>
            <person name="Secka A."/>
            <person name="Antonio M."/>
            <person name="Oren A."/>
            <person name="Chaudhuri R.R."/>
            <person name="La Ragione R."/>
            <person name="Hildebrand F."/>
            <person name="Pallen M.J."/>
        </authorList>
    </citation>
    <scope>NUCLEOTIDE SEQUENCE</scope>
    <source>
        <strain evidence="2">CHK165-2605</strain>
    </source>
</reference>
<dbReference type="EMBL" id="DWWI01000173">
    <property type="protein sequence ID" value="HJC43609.1"/>
    <property type="molecule type" value="Genomic_DNA"/>
</dbReference>
<keyword evidence="1" id="KW-0812">Transmembrane</keyword>
<organism evidence="2 3">
    <name type="scientific">Candidatus Mediterraneibacter gallistercoris</name>
    <dbReference type="NCBI Taxonomy" id="2838671"/>
    <lineage>
        <taxon>Bacteria</taxon>
        <taxon>Bacillati</taxon>
        <taxon>Bacillota</taxon>
        <taxon>Clostridia</taxon>
        <taxon>Lachnospirales</taxon>
        <taxon>Lachnospiraceae</taxon>
        <taxon>Mediterraneibacter</taxon>
    </lineage>
</organism>
<evidence type="ECO:0000256" key="1">
    <source>
        <dbReference type="SAM" id="Phobius"/>
    </source>
</evidence>
<gene>
    <name evidence="2" type="ORF">H9756_08030</name>
</gene>
<feature type="transmembrane region" description="Helical" evidence="1">
    <location>
        <begin position="50"/>
        <end position="68"/>
    </location>
</feature>